<protein>
    <submittedName>
        <fullName evidence="1">PTS family maltose glucose porter, IIABC component</fullName>
    </submittedName>
</protein>
<dbReference type="STRING" id="1423754.FC39_GL000148"/>
<dbReference type="eggNOG" id="COG0204">
    <property type="taxonomic scope" value="Bacteria"/>
</dbReference>
<dbReference type="EMBL" id="AZGI01000081">
    <property type="protein sequence ID" value="KRM37498.1"/>
    <property type="molecule type" value="Genomic_DNA"/>
</dbReference>
<reference evidence="1 2" key="1">
    <citation type="journal article" date="2015" name="Genome Announc.">
        <title>Expanding the biotechnology potential of lactobacilli through comparative genomics of 213 strains and associated genera.</title>
        <authorList>
            <person name="Sun Z."/>
            <person name="Harris H.M."/>
            <person name="McCann A."/>
            <person name="Guo C."/>
            <person name="Argimon S."/>
            <person name="Zhang W."/>
            <person name="Yang X."/>
            <person name="Jeffery I.B."/>
            <person name="Cooney J.C."/>
            <person name="Kagawa T.F."/>
            <person name="Liu W."/>
            <person name="Song Y."/>
            <person name="Salvetti E."/>
            <person name="Wrobel A."/>
            <person name="Rasinkangas P."/>
            <person name="Parkhill J."/>
            <person name="Rea M.C."/>
            <person name="O'Sullivan O."/>
            <person name="Ritari J."/>
            <person name="Douillard F.P."/>
            <person name="Paul Ross R."/>
            <person name="Yang R."/>
            <person name="Briner A.E."/>
            <person name="Felis G.E."/>
            <person name="de Vos W.M."/>
            <person name="Barrangou R."/>
            <person name="Klaenhammer T.R."/>
            <person name="Caufield P.W."/>
            <person name="Cui Y."/>
            <person name="Zhang H."/>
            <person name="O'Toole P.W."/>
        </authorList>
    </citation>
    <scope>NUCLEOTIDE SEQUENCE [LARGE SCALE GENOMIC DNA]</scope>
    <source>
        <strain evidence="1 2">DSM 5661</strain>
    </source>
</reference>
<dbReference type="Proteomes" id="UP000051223">
    <property type="component" value="Unassembled WGS sequence"/>
</dbReference>
<keyword evidence="2" id="KW-1185">Reference proteome</keyword>
<gene>
    <name evidence="1" type="ORF">FC39_GL000148</name>
</gene>
<proteinExistence type="predicted"/>
<evidence type="ECO:0000313" key="1">
    <source>
        <dbReference type="EMBL" id="KRM37498.1"/>
    </source>
</evidence>
<evidence type="ECO:0000313" key="2">
    <source>
        <dbReference type="Proteomes" id="UP000051223"/>
    </source>
</evidence>
<comment type="caution">
    <text evidence="1">The sequence shown here is derived from an EMBL/GenBank/DDBJ whole genome shotgun (WGS) entry which is preliminary data.</text>
</comment>
<organism evidence="1 2">
    <name type="scientific">Lactobacillus hamsteri DSM 5661 = JCM 6256</name>
    <dbReference type="NCBI Taxonomy" id="1423754"/>
    <lineage>
        <taxon>Bacteria</taxon>
        <taxon>Bacillati</taxon>
        <taxon>Bacillota</taxon>
        <taxon>Bacilli</taxon>
        <taxon>Lactobacillales</taxon>
        <taxon>Lactobacillaceae</taxon>
        <taxon>Lactobacillus</taxon>
    </lineage>
</organism>
<sequence length="133" mass="15982">MHFPIGFLVRNADSIPLTYNTHYLGRELPKHLSKIINNKSWILIYPEQELWFNYRKPRPLAKGAYYYAAKLNVPIISCFVEMQNRHSKELFHRQFYKQKLTLHILDTIYPDPKLTISQNTKLMMQKDCKRQIK</sequence>
<dbReference type="PATRIC" id="fig|1423754.3.peg.157"/>
<accession>A0A0R1Y5G5</accession>
<name>A0A0R1Y5G5_9LACO</name>
<dbReference type="AlphaFoldDB" id="A0A0R1Y5G5"/>